<name>A0AAV2DA59_9ROSI</name>
<evidence type="ECO:0000313" key="1">
    <source>
        <dbReference type="EMBL" id="CAL1369829.1"/>
    </source>
</evidence>
<evidence type="ECO:0000313" key="2">
    <source>
        <dbReference type="Proteomes" id="UP001497516"/>
    </source>
</evidence>
<keyword evidence="2" id="KW-1185">Reference proteome</keyword>
<protein>
    <submittedName>
        <fullName evidence="1">Uncharacterized protein</fullName>
    </submittedName>
</protein>
<organism evidence="1 2">
    <name type="scientific">Linum trigynum</name>
    <dbReference type="NCBI Taxonomy" id="586398"/>
    <lineage>
        <taxon>Eukaryota</taxon>
        <taxon>Viridiplantae</taxon>
        <taxon>Streptophyta</taxon>
        <taxon>Embryophyta</taxon>
        <taxon>Tracheophyta</taxon>
        <taxon>Spermatophyta</taxon>
        <taxon>Magnoliopsida</taxon>
        <taxon>eudicotyledons</taxon>
        <taxon>Gunneridae</taxon>
        <taxon>Pentapetalae</taxon>
        <taxon>rosids</taxon>
        <taxon>fabids</taxon>
        <taxon>Malpighiales</taxon>
        <taxon>Linaceae</taxon>
        <taxon>Linum</taxon>
    </lineage>
</organism>
<accession>A0AAV2DA59</accession>
<gene>
    <name evidence="1" type="ORF">LTRI10_LOCUS12235</name>
</gene>
<dbReference type="EMBL" id="OZ034815">
    <property type="protein sequence ID" value="CAL1369829.1"/>
    <property type="molecule type" value="Genomic_DNA"/>
</dbReference>
<reference evidence="1 2" key="1">
    <citation type="submission" date="2024-04" db="EMBL/GenBank/DDBJ databases">
        <authorList>
            <person name="Fracassetti M."/>
        </authorList>
    </citation>
    <scope>NUCLEOTIDE SEQUENCE [LARGE SCALE GENOMIC DNA]</scope>
</reference>
<dbReference type="AlphaFoldDB" id="A0AAV2DA59"/>
<proteinExistence type="predicted"/>
<sequence>MVQVAGESSLFSLHSSAAVSLYSTDWSPSPGARPSSGSSVFHFQLAAQPCSLLLSDRRFLLCLTFKLD</sequence>
<dbReference type="Proteomes" id="UP001497516">
    <property type="component" value="Chromosome 2"/>
</dbReference>